<dbReference type="Proteomes" id="UP000091820">
    <property type="component" value="Unassembled WGS sequence"/>
</dbReference>
<keyword evidence="2" id="KW-1185">Reference proteome</keyword>
<reference evidence="2" key="1">
    <citation type="submission" date="2014-03" db="EMBL/GenBank/DDBJ databases">
        <authorList>
            <person name="Aksoy S."/>
            <person name="Warren W."/>
            <person name="Wilson R.K."/>
        </authorList>
    </citation>
    <scope>NUCLEOTIDE SEQUENCE [LARGE SCALE GENOMIC DNA]</scope>
    <source>
        <strain evidence="2">IAEA</strain>
    </source>
</reference>
<sequence>MLTRCLEIRPSRDKCRRKDCNFCGLEYVDWMDTPMKAYIHTWFCFSFTASTPFVHNFISFLITLHLPTNLIGKLKIMTYKYSKSIRCFVIPVLERAEVEIDCQGFMIKFHNSIFENERNRLKRLEE</sequence>
<evidence type="ECO:0000313" key="1">
    <source>
        <dbReference type="EnsemblMetazoa" id="GBRI023982-PA"/>
    </source>
</evidence>
<name>A0A1A9WLI5_9MUSC</name>
<dbReference type="EnsemblMetazoa" id="GBRI023982-RA">
    <property type="protein sequence ID" value="GBRI023982-PA"/>
    <property type="gene ID" value="GBRI023982"/>
</dbReference>
<evidence type="ECO:0000313" key="2">
    <source>
        <dbReference type="Proteomes" id="UP000091820"/>
    </source>
</evidence>
<protein>
    <submittedName>
        <fullName evidence="1">Uncharacterized protein</fullName>
    </submittedName>
</protein>
<proteinExistence type="predicted"/>
<dbReference type="VEuPathDB" id="VectorBase:GBRI023982"/>
<organism evidence="1 2">
    <name type="scientific">Glossina brevipalpis</name>
    <dbReference type="NCBI Taxonomy" id="37001"/>
    <lineage>
        <taxon>Eukaryota</taxon>
        <taxon>Metazoa</taxon>
        <taxon>Ecdysozoa</taxon>
        <taxon>Arthropoda</taxon>
        <taxon>Hexapoda</taxon>
        <taxon>Insecta</taxon>
        <taxon>Pterygota</taxon>
        <taxon>Neoptera</taxon>
        <taxon>Endopterygota</taxon>
        <taxon>Diptera</taxon>
        <taxon>Brachycera</taxon>
        <taxon>Muscomorpha</taxon>
        <taxon>Hippoboscoidea</taxon>
        <taxon>Glossinidae</taxon>
        <taxon>Glossina</taxon>
    </lineage>
</organism>
<dbReference type="AlphaFoldDB" id="A0A1A9WLI5"/>
<accession>A0A1A9WLI5</accession>
<reference evidence="1" key="2">
    <citation type="submission" date="2020-05" db="UniProtKB">
        <authorList>
            <consortium name="EnsemblMetazoa"/>
        </authorList>
    </citation>
    <scope>IDENTIFICATION</scope>
    <source>
        <strain evidence="1">IAEA</strain>
    </source>
</reference>